<feature type="transmembrane region" description="Helical" evidence="2">
    <location>
        <begin position="51"/>
        <end position="70"/>
    </location>
</feature>
<protein>
    <recommendedName>
        <fullName evidence="5">Transmembrane protein</fullName>
    </recommendedName>
</protein>
<evidence type="ECO:0000256" key="2">
    <source>
        <dbReference type="SAM" id="Phobius"/>
    </source>
</evidence>
<dbReference type="EMBL" id="JABWDY010028842">
    <property type="protein sequence ID" value="KAF5186786.1"/>
    <property type="molecule type" value="Genomic_DNA"/>
</dbReference>
<dbReference type="Proteomes" id="UP000554482">
    <property type="component" value="Unassembled WGS sequence"/>
</dbReference>
<keyword evidence="2" id="KW-1133">Transmembrane helix</keyword>
<sequence>MVKRIFAVLSLVLHLLACFGDIIIERYYDLMGSTNFVIECYRHYFHEDMGIFNLSQQNLAILILLLLFVEYFSEKPKLTFKVVLEVIFTVTHLLLTTVTLWLSLLRKEVPSGIEKTETAVILIAIIAMVINLNSPEQKRKKDDENKRKKDVENLTRQVNQLEIDISDSDSDSVMRMPMPLLKIQIP</sequence>
<feature type="transmembrane region" description="Helical" evidence="2">
    <location>
        <begin position="82"/>
        <end position="104"/>
    </location>
</feature>
<accession>A0A7J6VNV4</accession>
<evidence type="ECO:0000313" key="3">
    <source>
        <dbReference type="EMBL" id="KAF5186786.1"/>
    </source>
</evidence>
<keyword evidence="1" id="KW-0175">Coiled coil</keyword>
<feature type="transmembrane region" description="Helical" evidence="2">
    <location>
        <begin position="116"/>
        <end position="132"/>
    </location>
</feature>
<comment type="caution">
    <text evidence="3">The sequence shown here is derived from an EMBL/GenBank/DDBJ whole genome shotgun (WGS) entry which is preliminary data.</text>
</comment>
<name>A0A7J6VNV4_THATH</name>
<organism evidence="3 4">
    <name type="scientific">Thalictrum thalictroides</name>
    <name type="common">Rue-anemone</name>
    <name type="synonym">Anemone thalictroides</name>
    <dbReference type="NCBI Taxonomy" id="46969"/>
    <lineage>
        <taxon>Eukaryota</taxon>
        <taxon>Viridiplantae</taxon>
        <taxon>Streptophyta</taxon>
        <taxon>Embryophyta</taxon>
        <taxon>Tracheophyta</taxon>
        <taxon>Spermatophyta</taxon>
        <taxon>Magnoliopsida</taxon>
        <taxon>Ranunculales</taxon>
        <taxon>Ranunculaceae</taxon>
        <taxon>Thalictroideae</taxon>
        <taxon>Thalictrum</taxon>
    </lineage>
</organism>
<evidence type="ECO:0000313" key="4">
    <source>
        <dbReference type="Proteomes" id="UP000554482"/>
    </source>
</evidence>
<evidence type="ECO:0000256" key="1">
    <source>
        <dbReference type="SAM" id="Coils"/>
    </source>
</evidence>
<dbReference type="AlphaFoldDB" id="A0A7J6VNV4"/>
<reference evidence="3 4" key="1">
    <citation type="submission" date="2020-06" db="EMBL/GenBank/DDBJ databases">
        <title>Transcriptomic and genomic resources for Thalictrum thalictroides and T. hernandezii: Facilitating candidate gene discovery in an emerging model plant lineage.</title>
        <authorList>
            <person name="Arias T."/>
            <person name="Riano-Pachon D.M."/>
            <person name="Di Stilio V.S."/>
        </authorList>
    </citation>
    <scope>NUCLEOTIDE SEQUENCE [LARGE SCALE GENOMIC DNA]</scope>
    <source>
        <strain evidence="4">cv. WT478/WT964</strain>
        <tissue evidence="3">Leaves</tissue>
    </source>
</reference>
<evidence type="ECO:0008006" key="5">
    <source>
        <dbReference type="Google" id="ProtNLM"/>
    </source>
</evidence>
<proteinExistence type="predicted"/>
<keyword evidence="2" id="KW-0812">Transmembrane</keyword>
<keyword evidence="2" id="KW-0472">Membrane</keyword>
<gene>
    <name evidence="3" type="ORF">FRX31_023625</name>
</gene>
<feature type="coiled-coil region" evidence="1">
    <location>
        <begin position="144"/>
        <end position="171"/>
    </location>
</feature>
<keyword evidence="4" id="KW-1185">Reference proteome</keyword>